<dbReference type="Proteomes" id="UP000032545">
    <property type="component" value="Unassembled WGS sequence"/>
</dbReference>
<sequence>MSPDMTPSSEVSGDEREALEVTVTAPIASFRDPLYSAVAVTLPCPAPATVGGLLAAVAGGWDDVDPQLRFGMAFTAQAAGIDLETHWPLEIRGTFGQPVPREHHFLAFTELTIWITEDVVGWERRFRRPVWPLRLGRSQDLATARARRVRLHRGTGVVGGALLPAKAGRGGTLLQLPTAISRDRSRTRWDTYRHRLSVAASGRPAPQALSDALVEGWVTQEGRAVHLLAPTHPMQAEAV</sequence>
<evidence type="ECO:0000256" key="1">
    <source>
        <dbReference type="ARBA" id="ARBA00023118"/>
    </source>
</evidence>
<reference evidence="3" key="1">
    <citation type="submission" date="2015-02" db="EMBL/GenBank/DDBJ databases">
        <title>Draft Genome of Frankia sp. CpI1-S.</title>
        <authorList>
            <person name="Oshone R.T."/>
            <person name="Ngom M."/>
            <person name="Ghodhbane-Gtari F."/>
            <person name="Gtari M."/>
            <person name="Morris K."/>
            <person name="Thomas K."/>
            <person name="Sen A."/>
            <person name="Tisa L.S."/>
        </authorList>
    </citation>
    <scope>NUCLEOTIDE SEQUENCE [LARGE SCALE GENOMIC DNA]</scope>
    <source>
        <strain evidence="3">CpI1-S</strain>
    </source>
</reference>
<comment type="caution">
    <text evidence="2">The sequence shown here is derived from an EMBL/GenBank/DDBJ whole genome shotgun (WGS) entry which is preliminary data.</text>
</comment>
<dbReference type="PATRIC" id="fig|1502723.3.peg.6310"/>
<protein>
    <submittedName>
        <fullName evidence="2">CRISPR-associated protein Cas5</fullName>
    </submittedName>
</protein>
<dbReference type="GO" id="GO:0051607">
    <property type="term" value="P:defense response to virus"/>
    <property type="evidence" value="ECO:0007669"/>
    <property type="project" value="UniProtKB-KW"/>
</dbReference>
<evidence type="ECO:0000313" key="2">
    <source>
        <dbReference type="EMBL" id="KJE20028.1"/>
    </source>
</evidence>
<dbReference type="Gene3D" id="3.30.70.2660">
    <property type="match status" value="1"/>
</dbReference>
<proteinExistence type="predicted"/>
<dbReference type="AlphaFoldDB" id="A0A0D8B6W7"/>
<dbReference type="Pfam" id="PF09704">
    <property type="entry name" value="Cas_Cas5d"/>
    <property type="match status" value="1"/>
</dbReference>
<dbReference type="NCBIfam" id="TIGR02593">
    <property type="entry name" value="CRISPR_cas5"/>
    <property type="match status" value="1"/>
</dbReference>
<name>A0A0D8B6W7_9ACTN</name>
<dbReference type="InterPro" id="IPR013422">
    <property type="entry name" value="CRISPR-assoc_prot_Cas5_N"/>
</dbReference>
<dbReference type="EMBL" id="JYFN01000074">
    <property type="protein sequence ID" value="KJE20028.1"/>
    <property type="molecule type" value="Genomic_DNA"/>
</dbReference>
<keyword evidence="1" id="KW-0051">Antiviral defense</keyword>
<reference evidence="2 3" key="2">
    <citation type="journal article" date="2016" name="Genome Announc.">
        <title>Permanent Draft Genome Sequences for Two Variants of Frankia sp. Strain CpI1, the First Frankia Strain Isolated from Root Nodules of Comptonia peregrina.</title>
        <authorList>
            <person name="Oshone R."/>
            <person name="Hurst S.G.IV."/>
            <person name="Abebe-Akele F."/>
            <person name="Simpson S."/>
            <person name="Morris K."/>
            <person name="Thomas W.K."/>
            <person name="Tisa L.S."/>
        </authorList>
    </citation>
    <scope>NUCLEOTIDE SEQUENCE [LARGE SCALE GENOMIC DNA]</scope>
    <source>
        <strain evidence="3">CpI1-S</strain>
    </source>
</reference>
<evidence type="ECO:0000313" key="3">
    <source>
        <dbReference type="Proteomes" id="UP000032545"/>
    </source>
</evidence>
<keyword evidence="3" id="KW-1185">Reference proteome</keyword>
<accession>A0A0D8B6W7</accession>
<organism evidence="2 3">
    <name type="scientific">Frankia torreyi</name>
    <dbReference type="NCBI Taxonomy" id="1856"/>
    <lineage>
        <taxon>Bacteria</taxon>
        <taxon>Bacillati</taxon>
        <taxon>Actinomycetota</taxon>
        <taxon>Actinomycetes</taxon>
        <taxon>Frankiales</taxon>
        <taxon>Frankiaceae</taxon>
        <taxon>Frankia</taxon>
    </lineage>
</organism>
<dbReference type="GO" id="GO:0043571">
    <property type="term" value="P:maintenance of CRISPR repeat elements"/>
    <property type="evidence" value="ECO:0007669"/>
    <property type="project" value="InterPro"/>
</dbReference>
<dbReference type="InterPro" id="IPR021124">
    <property type="entry name" value="CRISPR-assoc_prot_Cas5"/>
</dbReference>
<gene>
    <name evidence="2" type="ORF">FF36_05692</name>
</gene>
<dbReference type="CDD" id="cd09693">
    <property type="entry name" value="Cas5_I"/>
    <property type="match status" value="1"/>
</dbReference>